<dbReference type="EMBL" id="CP009928">
    <property type="protein sequence ID" value="AKK73787.1"/>
    <property type="molecule type" value="Genomic_DNA"/>
</dbReference>
<evidence type="ECO:0000256" key="3">
    <source>
        <dbReference type="SAM" id="Phobius"/>
    </source>
</evidence>
<protein>
    <recommendedName>
        <fullName evidence="4">Phage tail tape measure protein domain-containing protein</fullName>
    </recommendedName>
</protein>
<dbReference type="AlphaFoldDB" id="A0A0G3M9Q0"/>
<dbReference type="PANTHER" id="PTHR37813:SF1">
    <property type="entry name" value="FELS-2 PROPHAGE PROTEIN"/>
    <property type="match status" value="1"/>
</dbReference>
<keyword evidence="3" id="KW-0472">Membrane</keyword>
<proteinExistence type="predicted"/>
<keyword evidence="1" id="KW-1188">Viral release from host cell</keyword>
<keyword evidence="3" id="KW-0812">Transmembrane</keyword>
<sequence length="620" mass="67440">MVPGLDGALDKLKNPSLIFGAAFMAAVGFLGKATKMANDWEVKMAEINVTAGLSKKELRGLSDQLLDIGARNSSNLDEVPKAFTRIISAGLDVDQSLKALEPTMRAAKAGFTDVETVAGAGIATMMSSGKDINKVYDVLFETVKEGNAEFKDIARYLPKVIPLARSIGYELESTAGAYASLTTKLSAEQSTTALEGIMRTLSNADVAFGKVDSKTGKYISGFRALGINIFTSAGKIRPLIDIVQEINKQMDGLTDAQKIRKLSALGFDQSTALGFQTLAQDVEGLKKATIATSNAQGSLNQAYIDSMTPTEKYEMIQNNIKASMIKLGQEALPYVTAALEKIAPLFQWMYRNVDTLIPLFGTFTAVLGILTVATWAWNSALLANPVTWIVIGISALIAIIVLAIAKYNEWGATLLLFLGPIGRVISAFKLIYDHWDSIKAAFKDEGIIGGLKRIGIVLLDVIIQPIEQLLKLLSYLPGSLGAAAKEMQGSVRKFREDLNLVDTPEEALVKKRPEYMEAMKAHSEKLIKKPFDPSSLYGTKPGDFNTQPGEDKEKKKKLKDGVNKVTGEAKQVRNITINIGSLNNGGINAKADEFKGMTKQDIEDWFNEAMMRIMRNVETS</sequence>
<dbReference type="PATRIC" id="fig|1324352.5.peg.3185"/>
<dbReference type="InterPro" id="IPR010090">
    <property type="entry name" value="Phage_tape_meas"/>
</dbReference>
<feature type="transmembrane region" description="Helical" evidence="3">
    <location>
        <begin position="411"/>
        <end position="432"/>
    </location>
</feature>
<gene>
    <name evidence="5" type="ORF">OK18_15290</name>
</gene>
<evidence type="ECO:0000259" key="4">
    <source>
        <dbReference type="Pfam" id="PF10145"/>
    </source>
</evidence>
<feature type="transmembrane region" description="Helical" evidence="3">
    <location>
        <begin position="16"/>
        <end position="34"/>
    </location>
</feature>
<evidence type="ECO:0000256" key="2">
    <source>
        <dbReference type="SAM" id="MobiDB-lite"/>
    </source>
</evidence>
<feature type="domain" description="Phage tail tape measure protein" evidence="4">
    <location>
        <begin position="63"/>
        <end position="265"/>
    </location>
</feature>
<feature type="transmembrane region" description="Helical" evidence="3">
    <location>
        <begin position="356"/>
        <end position="377"/>
    </location>
</feature>
<dbReference type="NCBIfam" id="TIGR01760">
    <property type="entry name" value="tape_meas_TP901"/>
    <property type="match status" value="1"/>
</dbReference>
<dbReference type="STRING" id="1324352.OK18_15290"/>
<dbReference type="PANTHER" id="PTHR37813">
    <property type="entry name" value="FELS-2 PROPHAGE PROTEIN"/>
    <property type="match status" value="1"/>
</dbReference>
<accession>A0A0G3M9Q0</accession>
<feature type="transmembrane region" description="Helical" evidence="3">
    <location>
        <begin position="386"/>
        <end position="405"/>
    </location>
</feature>
<dbReference type="KEGG" id="cgn:OK18_15290"/>
<name>A0A0G3M9Q0_CHRGL</name>
<feature type="region of interest" description="Disordered" evidence="2">
    <location>
        <begin position="531"/>
        <end position="560"/>
    </location>
</feature>
<keyword evidence="3" id="KW-1133">Transmembrane helix</keyword>
<evidence type="ECO:0000256" key="1">
    <source>
        <dbReference type="ARBA" id="ARBA00022612"/>
    </source>
</evidence>
<organism evidence="5 6">
    <name type="scientific">Chryseobacterium gallinarum</name>
    <dbReference type="NCBI Taxonomy" id="1324352"/>
    <lineage>
        <taxon>Bacteria</taxon>
        <taxon>Pseudomonadati</taxon>
        <taxon>Bacteroidota</taxon>
        <taxon>Flavobacteriia</taxon>
        <taxon>Flavobacteriales</taxon>
        <taxon>Weeksellaceae</taxon>
        <taxon>Chryseobacterium group</taxon>
        <taxon>Chryseobacterium</taxon>
    </lineage>
</organism>
<dbReference type="Proteomes" id="UP000035213">
    <property type="component" value="Chromosome"/>
</dbReference>
<evidence type="ECO:0000313" key="6">
    <source>
        <dbReference type="Proteomes" id="UP000035213"/>
    </source>
</evidence>
<reference evidence="5 6" key="1">
    <citation type="submission" date="2014-11" db="EMBL/GenBank/DDBJ databases">
        <authorList>
            <person name="Park G.-S."/>
            <person name="Hong S.-J."/>
            <person name="Jung B.K."/>
            <person name="Khan A.R."/>
            <person name="Kwak Y."/>
            <person name="Shin J.-H."/>
        </authorList>
    </citation>
    <scope>NUCLEOTIDE SEQUENCE [LARGE SCALE GENOMIC DNA]</scope>
    <source>
        <strain evidence="5 6">DSM 27622</strain>
    </source>
</reference>
<evidence type="ECO:0000313" key="5">
    <source>
        <dbReference type="EMBL" id="AKK73787.1"/>
    </source>
</evidence>
<dbReference type="Pfam" id="PF10145">
    <property type="entry name" value="PhageMin_Tail"/>
    <property type="match status" value="1"/>
</dbReference>